<dbReference type="Proteomes" id="UP000438448">
    <property type="component" value="Unassembled WGS sequence"/>
</dbReference>
<comment type="caution">
    <text evidence="1">The sequence shown here is derived from an EMBL/GenBank/DDBJ whole genome shotgun (WGS) entry which is preliminary data.</text>
</comment>
<protein>
    <submittedName>
        <fullName evidence="1">Uncharacterized protein</fullName>
    </submittedName>
</protein>
<sequence>MAELALTADRRNELAALLGDERRLETEYPKVAEYLETAPMLPGTGDDQADAAFDLRLVHYMTADRSISTNPYWEIVAPSVSERDGRRVVDGGKVSGSSRLGFAQTVLQAGYAYAIPSPETIEWIAGFCDGHTVIELGAGRGYWAAQLSAGGLKVDAYDSEPPDRTENVSFLKAAGQSDVWHPVGNLDEYHTRPFREPGDVLFLCWPPGWGNTMASDALAAFETAGGTRLIYIGEPKGGKTGDDAFFDALNTGWKLESEDPQFVSWWNLTDHAQAWTKR</sequence>
<organism evidence="1 2">
    <name type="scientific">Nocardia macrotermitis</name>
    <dbReference type="NCBI Taxonomy" id="2585198"/>
    <lineage>
        <taxon>Bacteria</taxon>
        <taxon>Bacillati</taxon>
        <taxon>Actinomycetota</taxon>
        <taxon>Actinomycetes</taxon>
        <taxon>Mycobacteriales</taxon>
        <taxon>Nocardiaceae</taxon>
        <taxon>Nocardia</taxon>
    </lineage>
</organism>
<keyword evidence="2" id="KW-1185">Reference proteome</keyword>
<gene>
    <name evidence="1" type="ORF">NRB20_55810</name>
</gene>
<proteinExistence type="predicted"/>
<evidence type="ECO:0000313" key="1">
    <source>
        <dbReference type="EMBL" id="MQY22463.1"/>
    </source>
</evidence>
<dbReference type="PANTHER" id="PTHR39290">
    <property type="entry name" value="C3H1-TYPE DOMAIN-CONTAINING PROTEIN-RELATED"/>
    <property type="match status" value="1"/>
</dbReference>
<dbReference type="SUPFAM" id="SSF53335">
    <property type="entry name" value="S-adenosyl-L-methionine-dependent methyltransferases"/>
    <property type="match status" value="1"/>
</dbReference>
<dbReference type="PANTHER" id="PTHR39290:SF6">
    <property type="entry name" value="S-ADENOSYL-L-METHIONINE-DEPENDENT METHYLTRANSFERASES SUPERFAMILY PROTEIN"/>
    <property type="match status" value="1"/>
</dbReference>
<dbReference type="InterPro" id="IPR029063">
    <property type="entry name" value="SAM-dependent_MTases_sf"/>
</dbReference>
<reference evidence="1 2" key="1">
    <citation type="submission" date="2019-10" db="EMBL/GenBank/DDBJ databases">
        <title>Nocardia macrotermitis sp. nov. and Nocardia aurantia sp. nov., isolated from the gut of fungus growing-termite Macrotermes natalensis.</title>
        <authorList>
            <person name="Benndorf R."/>
            <person name="Schwitalla J."/>
            <person name="Martin K."/>
            <person name="De Beer W."/>
            <person name="Kaster A.-K."/>
            <person name="Vollmers J."/>
            <person name="Poulsen M."/>
            <person name="Beemelmanns C."/>
        </authorList>
    </citation>
    <scope>NUCLEOTIDE SEQUENCE [LARGE SCALE GENOMIC DNA]</scope>
    <source>
        <strain evidence="1 2">RB20</strain>
    </source>
</reference>
<accession>A0A7K0D9M1</accession>
<name>A0A7K0D9M1_9NOCA</name>
<dbReference type="AlphaFoldDB" id="A0A7K0D9M1"/>
<dbReference type="EMBL" id="WEGK01000013">
    <property type="protein sequence ID" value="MQY22463.1"/>
    <property type="molecule type" value="Genomic_DNA"/>
</dbReference>
<dbReference type="OrthoDB" id="4123298at2"/>
<evidence type="ECO:0000313" key="2">
    <source>
        <dbReference type="Proteomes" id="UP000438448"/>
    </source>
</evidence>